<dbReference type="EC" id="2.7.13.3" evidence="3"/>
<dbReference type="RefSeq" id="WP_308488560.1">
    <property type="nucleotide sequence ID" value="NZ_JAVFCB010000003.1"/>
</dbReference>
<dbReference type="SMART" id="SM00387">
    <property type="entry name" value="HATPase_c"/>
    <property type="match status" value="1"/>
</dbReference>
<dbReference type="PROSITE" id="PS50885">
    <property type="entry name" value="HAMP"/>
    <property type="match status" value="1"/>
</dbReference>
<reference evidence="14 15" key="1">
    <citation type="submission" date="2023-08" db="EMBL/GenBank/DDBJ databases">
        <title>Microbacterium sp. nov., isolated from a waste landfill.</title>
        <authorList>
            <person name="Wen W."/>
        </authorList>
    </citation>
    <scope>NUCLEOTIDE SEQUENCE [LARGE SCALE GENOMIC DNA]</scope>
    <source>
        <strain evidence="14 15">ASV81</strain>
    </source>
</reference>
<evidence type="ECO:0000259" key="12">
    <source>
        <dbReference type="PROSITE" id="PS50109"/>
    </source>
</evidence>
<dbReference type="InterPro" id="IPR004358">
    <property type="entry name" value="Sig_transdc_His_kin-like_C"/>
</dbReference>
<dbReference type="Gene3D" id="1.10.287.130">
    <property type="match status" value="1"/>
</dbReference>
<evidence type="ECO:0000256" key="1">
    <source>
        <dbReference type="ARBA" id="ARBA00000085"/>
    </source>
</evidence>
<protein>
    <recommendedName>
        <fullName evidence="3">histidine kinase</fullName>
        <ecNumber evidence="3">2.7.13.3</ecNumber>
    </recommendedName>
</protein>
<keyword evidence="6 11" id="KW-0812">Transmembrane</keyword>
<dbReference type="CDD" id="cd00082">
    <property type="entry name" value="HisKA"/>
    <property type="match status" value="1"/>
</dbReference>
<dbReference type="InterPro" id="IPR003594">
    <property type="entry name" value="HATPase_dom"/>
</dbReference>
<dbReference type="Gene3D" id="6.10.340.10">
    <property type="match status" value="1"/>
</dbReference>
<evidence type="ECO:0000256" key="10">
    <source>
        <dbReference type="ARBA" id="ARBA00023136"/>
    </source>
</evidence>
<evidence type="ECO:0000256" key="9">
    <source>
        <dbReference type="ARBA" id="ARBA00023012"/>
    </source>
</evidence>
<dbReference type="Proteomes" id="UP001230289">
    <property type="component" value="Unassembled WGS sequence"/>
</dbReference>
<dbReference type="Pfam" id="PF02518">
    <property type="entry name" value="HATPase_c"/>
    <property type="match status" value="1"/>
</dbReference>
<evidence type="ECO:0000256" key="8">
    <source>
        <dbReference type="ARBA" id="ARBA00022989"/>
    </source>
</evidence>
<keyword evidence="5" id="KW-0808">Transferase</keyword>
<evidence type="ECO:0000313" key="14">
    <source>
        <dbReference type="EMBL" id="MDQ4213619.1"/>
    </source>
</evidence>
<dbReference type="PANTHER" id="PTHR45436:SF5">
    <property type="entry name" value="SENSOR HISTIDINE KINASE TRCS"/>
    <property type="match status" value="1"/>
</dbReference>
<dbReference type="PROSITE" id="PS50109">
    <property type="entry name" value="HIS_KIN"/>
    <property type="match status" value="1"/>
</dbReference>
<evidence type="ECO:0000259" key="13">
    <source>
        <dbReference type="PROSITE" id="PS50885"/>
    </source>
</evidence>
<keyword evidence="10 11" id="KW-0472">Membrane</keyword>
<sequence>MRRTLAGRMVLTTVVVATVAVVVAGVVSFGLVRAATLNDARAAASAIADEWAALPQNELRHRVAERPPVAGEPKIALVESDGTVLGSSGIALRPKVRARVATGSKLSATISIDGAPYIVEAKPAAGGDTVVVARSIRSVDSQVFALAGKLLLALTIGLAVAIGAGILLGRMIAGPLVRTAAAARRLARGERGVDLPSSGTAEVSDVVEALEELDGALGASEARQHEFLLSISHELRTPLTAIAGYAEALVDGLIGPEEIGGADGVGATMLAETRRLDRFVADLLELARLEAHDFPVEPGVVDVSKLVTEAVTAWRAVAEAADVTLSARTAPGLLGETDAHRARQIIDGLLENALRVTPGGGAVTVTTRAGAADVVDAADRHSPGTVLITVSDTGPGLSASDREVAFERGVLHDRYRGARPVGTGLGLSIAQRLAARLGARLEAADTPQGAAFLLALPAARADERRVEQAPGRAGS</sequence>
<accession>A0ABU0XG00</accession>
<keyword evidence="7 14" id="KW-0418">Kinase</keyword>
<dbReference type="InterPro" id="IPR036097">
    <property type="entry name" value="HisK_dim/P_sf"/>
</dbReference>
<evidence type="ECO:0000256" key="11">
    <source>
        <dbReference type="SAM" id="Phobius"/>
    </source>
</evidence>
<dbReference type="InterPro" id="IPR036890">
    <property type="entry name" value="HATPase_C_sf"/>
</dbReference>
<evidence type="ECO:0000256" key="5">
    <source>
        <dbReference type="ARBA" id="ARBA00022679"/>
    </source>
</evidence>
<proteinExistence type="predicted"/>
<feature type="domain" description="HAMP" evidence="13">
    <location>
        <begin position="170"/>
        <end position="222"/>
    </location>
</feature>
<dbReference type="SMART" id="SM00388">
    <property type="entry name" value="HisKA"/>
    <property type="match status" value="1"/>
</dbReference>
<keyword evidence="9" id="KW-0902">Two-component regulatory system</keyword>
<dbReference type="InterPro" id="IPR003661">
    <property type="entry name" value="HisK_dim/P_dom"/>
</dbReference>
<dbReference type="CDD" id="cd00075">
    <property type="entry name" value="HATPase"/>
    <property type="match status" value="1"/>
</dbReference>
<dbReference type="InterPro" id="IPR003660">
    <property type="entry name" value="HAMP_dom"/>
</dbReference>
<evidence type="ECO:0000256" key="4">
    <source>
        <dbReference type="ARBA" id="ARBA00022553"/>
    </source>
</evidence>
<evidence type="ECO:0000256" key="6">
    <source>
        <dbReference type="ARBA" id="ARBA00022692"/>
    </source>
</evidence>
<dbReference type="InterPro" id="IPR005467">
    <property type="entry name" value="His_kinase_dom"/>
</dbReference>
<gene>
    <name evidence="14" type="ORF">RBR11_06785</name>
</gene>
<dbReference type="Pfam" id="PF00512">
    <property type="entry name" value="HisKA"/>
    <property type="match status" value="1"/>
</dbReference>
<dbReference type="PRINTS" id="PR00344">
    <property type="entry name" value="BCTRLSENSOR"/>
</dbReference>
<dbReference type="InterPro" id="IPR050428">
    <property type="entry name" value="TCS_sensor_his_kinase"/>
</dbReference>
<feature type="transmembrane region" description="Helical" evidence="11">
    <location>
        <begin position="143"/>
        <end position="168"/>
    </location>
</feature>
<evidence type="ECO:0000313" key="15">
    <source>
        <dbReference type="Proteomes" id="UP001230289"/>
    </source>
</evidence>
<dbReference type="SUPFAM" id="SSF55874">
    <property type="entry name" value="ATPase domain of HSP90 chaperone/DNA topoisomerase II/histidine kinase"/>
    <property type="match status" value="1"/>
</dbReference>
<comment type="caution">
    <text evidence="14">The sequence shown here is derived from an EMBL/GenBank/DDBJ whole genome shotgun (WGS) entry which is preliminary data.</text>
</comment>
<keyword evidence="4" id="KW-0597">Phosphoprotein</keyword>
<name>A0ABU0XG00_9MICO</name>
<organism evidence="14 15">
    <name type="scientific">Microbacterium capsulatum</name>
    <dbReference type="NCBI Taxonomy" id="3041921"/>
    <lineage>
        <taxon>Bacteria</taxon>
        <taxon>Bacillati</taxon>
        <taxon>Actinomycetota</taxon>
        <taxon>Actinomycetes</taxon>
        <taxon>Micrococcales</taxon>
        <taxon>Microbacteriaceae</taxon>
        <taxon>Microbacterium</taxon>
    </lineage>
</organism>
<comment type="subcellular location">
    <subcellularLocation>
        <location evidence="2">Cell membrane</location>
    </subcellularLocation>
</comment>
<evidence type="ECO:0000256" key="2">
    <source>
        <dbReference type="ARBA" id="ARBA00004236"/>
    </source>
</evidence>
<dbReference type="EMBL" id="JAVFCB010000003">
    <property type="protein sequence ID" value="MDQ4213619.1"/>
    <property type="molecule type" value="Genomic_DNA"/>
</dbReference>
<keyword evidence="8 11" id="KW-1133">Transmembrane helix</keyword>
<dbReference type="SUPFAM" id="SSF47384">
    <property type="entry name" value="Homodimeric domain of signal transducing histidine kinase"/>
    <property type="match status" value="1"/>
</dbReference>
<evidence type="ECO:0000256" key="7">
    <source>
        <dbReference type="ARBA" id="ARBA00022777"/>
    </source>
</evidence>
<feature type="domain" description="Histidine kinase" evidence="12">
    <location>
        <begin position="230"/>
        <end position="460"/>
    </location>
</feature>
<dbReference type="PANTHER" id="PTHR45436">
    <property type="entry name" value="SENSOR HISTIDINE KINASE YKOH"/>
    <property type="match status" value="1"/>
</dbReference>
<keyword evidence="15" id="KW-1185">Reference proteome</keyword>
<dbReference type="GO" id="GO:0016301">
    <property type="term" value="F:kinase activity"/>
    <property type="evidence" value="ECO:0007669"/>
    <property type="project" value="UniProtKB-KW"/>
</dbReference>
<comment type="catalytic activity">
    <reaction evidence="1">
        <text>ATP + protein L-histidine = ADP + protein N-phospho-L-histidine.</text>
        <dbReference type="EC" id="2.7.13.3"/>
    </reaction>
</comment>
<evidence type="ECO:0000256" key="3">
    <source>
        <dbReference type="ARBA" id="ARBA00012438"/>
    </source>
</evidence>
<dbReference type="Gene3D" id="3.30.565.10">
    <property type="entry name" value="Histidine kinase-like ATPase, C-terminal domain"/>
    <property type="match status" value="1"/>
</dbReference>